<name>A0A6A1WTT1_9ROSI</name>
<proteinExistence type="predicted"/>
<dbReference type="InterPro" id="IPR004142">
    <property type="entry name" value="NDRG"/>
</dbReference>
<gene>
    <name evidence="1" type="ORF">CJ030_MR2G000732</name>
</gene>
<evidence type="ECO:0000313" key="2">
    <source>
        <dbReference type="Proteomes" id="UP000516437"/>
    </source>
</evidence>
<protein>
    <submittedName>
        <fullName evidence="1">Pollen-specific protein SF21</fullName>
    </submittedName>
</protein>
<keyword evidence="2" id="KW-1185">Reference proteome</keyword>
<organism evidence="1 2">
    <name type="scientific">Morella rubra</name>
    <name type="common">Chinese bayberry</name>
    <dbReference type="NCBI Taxonomy" id="262757"/>
    <lineage>
        <taxon>Eukaryota</taxon>
        <taxon>Viridiplantae</taxon>
        <taxon>Streptophyta</taxon>
        <taxon>Embryophyta</taxon>
        <taxon>Tracheophyta</taxon>
        <taxon>Spermatophyta</taxon>
        <taxon>Magnoliopsida</taxon>
        <taxon>eudicotyledons</taxon>
        <taxon>Gunneridae</taxon>
        <taxon>Pentapetalae</taxon>
        <taxon>rosids</taxon>
        <taxon>fabids</taxon>
        <taxon>Fagales</taxon>
        <taxon>Myricaceae</taxon>
        <taxon>Morella</taxon>
    </lineage>
</organism>
<dbReference type="OrthoDB" id="1750223at2759"/>
<dbReference type="EMBL" id="RXIC02000011">
    <property type="protein sequence ID" value="KAB1228156.1"/>
    <property type="molecule type" value="Genomic_DNA"/>
</dbReference>
<reference evidence="1 2" key="1">
    <citation type="journal article" date="2019" name="Plant Biotechnol. J.">
        <title>The red bayberry genome and genetic basis of sex determination.</title>
        <authorList>
            <person name="Jia H.M."/>
            <person name="Jia H.J."/>
            <person name="Cai Q.L."/>
            <person name="Wang Y."/>
            <person name="Zhao H.B."/>
            <person name="Yang W.F."/>
            <person name="Wang G.Y."/>
            <person name="Li Y.H."/>
            <person name="Zhan D.L."/>
            <person name="Shen Y.T."/>
            <person name="Niu Q.F."/>
            <person name="Chang L."/>
            <person name="Qiu J."/>
            <person name="Zhao L."/>
            <person name="Xie H.B."/>
            <person name="Fu W.Y."/>
            <person name="Jin J."/>
            <person name="Li X.W."/>
            <person name="Jiao Y."/>
            <person name="Zhou C.C."/>
            <person name="Tu T."/>
            <person name="Chai C.Y."/>
            <person name="Gao J.L."/>
            <person name="Fan L.J."/>
            <person name="van de Weg E."/>
            <person name="Wang J.Y."/>
            <person name="Gao Z.S."/>
        </authorList>
    </citation>
    <scope>NUCLEOTIDE SEQUENCE [LARGE SCALE GENOMIC DNA]</scope>
    <source>
        <tissue evidence="1">Leaves</tissue>
    </source>
</reference>
<dbReference type="Proteomes" id="UP000516437">
    <property type="component" value="Unassembled WGS sequence"/>
</dbReference>
<sequence length="85" mass="9434">MEHLIRTGGGLVSVIVYGDQEKPTLLTYPNLALNPKKMIELQKERDLDQKDEAIAEEIFTEVLGHKSGYVRGMGMSMIPPPPPIS</sequence>
<dbReference type="AlphaFoldDB" id="A0A6A1WTT1"/>
<comment type="caution">
    <text evidence="1">The sequence shown here is derived from an EMBL/GenBank/DDBJ whole genome shotgun (WGS) entry which is preliminary data.</text>
</comment>
<dbReference type="Pfam" id="PF03096">
    <property type="entry name" value="Ndr"/>
    <property type="match status" value="1"/>
</dbReference>
<evidence type="ECO:0000313" key="1">
    <source>
        <dbReference type="EMBL" id="KAB1228156.1"/>
    </source>
</evidence>
<accession>A0A6A1WTT1</accession>